<name>A0A1F4UD69_UNCW3</name>
<keyword evidence="1" id="KW-0472">Membrane</keyword>
<dbReference type="InterPro" id="IPR029787">
    <property type="entry name" value="Nucleotide_cyclase"/>
</dbReference>
<dbReference type="Gene3D" id="3.30.70.1230">
    <property type="entry name" value="Nucleotide cyclase"/>
    <property type="match status" value="1"/>
</dbReference>
<dbReference type="EMBL" id="MEUM01000046">
    <property type="protein sequence ID" value="OGC42905.1"/>
    <property type="molecule type" value="Genomic_DNA"/>
</dbReference>
<dbReference type="SMART" id="SM00044">
    <property type="entry name" value="CYCc"/>
    <property type="match status" value="1"/>
</dbReference>
<feature type="transmembrane region" description="Helical" evidence="1">
    <location>
        <begin position="266"/>
        <end position="286"/>
    </location>
</feature>
<sequence length="563" mass="63919">MKNRLFAAFIITVAATILVNAVCLYRPLYEPFERRIYDLKYALVLKNNKIENIVVVDIDEASLVKLGRYQNWPRVYFAQILQSLSKAKVVGFDVFFGEPDTLPVEARKFYSKPSFDTLMEDMIADHGRVVLVSSISGLPVFTLHNKIGVGEILADFDGVVRRGYSEIEGIPAFASVIAADYILEKTPPAKFFINFYPESSFRKISYSDVYFHRVPVEFFENKIVLVGGTAPGLFDRHAVPFDRNYPGLLIQANLVNTLVTGSWINEVPYCYCLLATFLIALLFAVFTLYRSWWFYLPAGLIISSLFMVAITFMFARGWEFGMVRPFYVFILTLIFGLGYRYQFEEREKRKIRSVFSRYYSRELVDKLIKHTPQLGGEKVDCTIIFADIRNFTPYAEQSDPQRVEDSLNRFLDAMVQIVFKYQGRIDKFIGDCVMAVFGSPMTVPNHALNACFAALEMIKRAEELGFKIGIGINSGEVISGNFGSLMRMEYTVIGDAVNLAARLETATKELNQSIVLGKATHERASRSKIMTLEFIELGSVKVKGKEEPQPVYTLRRVGENVSA</sequence>
<comment type="caution">
    <text evidence="3">The sequence shown here is derived from an EMBL/GenBank/DDBJ whole genome shotgun (WGS) entry which is preliminary data.</text>
</comment>
<dbReference type="GO" id="GO:0035556">
    <property type="term" value="P:intracellular signal transduction"/>
    <property type="evidence" value="ECO:0007669"/>
    <property type="project" value="InterPro"/>
</dbReference>
<dbReference type="PANTHER" id="PTHR43081">
    <property type="entry name" value="ADENYLATE CYCLASE, TERMINAL-DIFFERENTIATION SPECIFIC-RELATED"/>
    <property type="match status" value="1"/>
</dbReference>
<dbReference type="PANTHER" id="PTHR43081:SF1">
    <property type="entry name" value="ADENYLATE CYCLASE, TERMINAL-DIFFERENTIATION SPECIFIC"/>
    <property type="match status" value="1"/>
</dbReference>
<gene>
    <name evidence="3" type="ORF">A2Y85_00160</name>
</gene>
<protein>
    <recommendedName>
        <fullName evidence="2">Guanylate cyclase domain-containing protein</fullName>
    </recommendedName>
</protein>
<reference evidence="3 4" key="1">
    <citation type="journal article" date="2016" name="Nat. Commun.">
        <title>Thousands of microbial genomes shed light on interconnected biogeochemical processes in an aquifer system.</title>
        <authorList>
            <person name="Anantharaman K."/>
            <person name="Brown C.T."/>
            <person name="Hug L.A."/>
            <person name="Sharon I."/>
            <person name="Castelle C.J."/>
            <person name="Probst A.J."/>
            <person name="Thomas B.C."/>
            <person name="Singh A."/>
            <person name="Wilkins M.J."/>
            <person name="Karaoz U."/>
            <person name="Brodie E.L."/>
            <person name="Williams K.H."/>
            <person name="Hubbard S.S."/>
            <person name="Banfield J.F."/>
        </authorList>
    </citation>
    <scope>NUCLEOTIDE SEQUENCE [LARGE SCALE GENOMIC DNA]</scope>
</reference>
<dbReference type="InterPro" id="IPR001054">
    <property type="entry name" value="A/G_cyclase"/>
</dbReference>
<evidence type="ECO:0000259" key="2">
    <source>
        <dbReference type="PROSITE" id="PS50125"/>
    </source>
</evidence>
<evidence type="ECO:0000313" key="3">
    <source>
        <dbReference type="EMBL" id="OGC42905.1"/>
    </source>
</evidence>
<dbReference type="GO" id="GO:0009190">
    <property type="term" value="P:cyclic nucleotide biosynthetic process"/>
    <property type="evidence" value="ECO:0007669"/>
    <property type="project" value="InterPro"/>
</dbReference>
<accession>A0A1F4UD69</accession>
<keyword evidence="1" id="KW-1133">Transmembrane helix</keyword>
<feature type="transmembrane region" description="Helical" evidence="1">
    <location>
        <begin position="326"/>
        <end position="343"/>
    </location>
</feature>
<dbReference type="SMART" id="SM01080">
    <property type="entry name" value="CHASE2"/>
    <property type="match status" value="1"/>
</dbReference>
<dbReference type="Proteomes" id="UP000177025">
    <property type="component" value="Unassembled WGS sequence"/>
</dbReference>
<evidence type="ECO:0000313" key="4">
    <source>
        <dbReference type="Proteomes" id="UP000177025"/>
    </source>
</evidence>
<feature type="transmembrane region" description="Helical" evidence="1">
    <location>
        <begin position="293"/>
        <end position="314"/>
    </location>
</feature>
<dbReference type="InterPro" id="IPR007890">
    <property type="entry name" value="CHASE2"/>
</dbReference>
<proteinExistence type="predicted"/>
<feature type="domain" description="Guanylate cyclase" evidence="2">
    <location>
        <begin position="382"/>
        <end position="504"/>
    </location>
</feature>
<dbReference type="AlphaFoldDB" id="A0A1F4UD69"/>
<evidence type="ECO:0000256" key="1">
    <source>
        <dbReference type="SAM" id="Phobius"/>
    </source>
</evidence>
<keyword evidence="1" id="KW-0812">Transmembrane</keyword>
<dbReference type="PROSITE" id="PS50125">
    <property type="entry name" value="GUANYLATE_CYCLASE_2"/>
    <property type="match status" value="1"/>
</dbReference>
<dbReference type="SUPFAM" id="SSF55073">
    <property type="entry name" value="Nucleotide cyclase"/>
    <property type="match status" value="1"/>
</dbReference>
<dbReference type="InterPro" id="IPR050697">
    <property type="entry name" value="Adenylyl/Guanylyl_Cyclase_3/4"/>
</dbReference>
<dbReference type="Pfam" id="PF00211">
    <property type="entry name" value="Guanylate_cyc"/>
    <property type="match status" value="1"/>
</dbReference>
<dbReference type="GO" id="GO:0004016">
    <property type="term" value="F:adenylate cyclase activity"/>
    <property type="evidence" value="ECO:0007669"/>
    <property type="project" value="UniProtKB-ARBA"/>
</dbReference>
<organism evidence="3 4">
    <name type="scientific">candidate division WOR-3 bacterium RBG_13_43_14</name>
    <dbReference type="NCBI Taxonomy" id="1802590"/>
    <lineage>
        <taxon>Bacteria</taxon>
        <taxon>Bacteria division WOR-3</taxon>
    </lineage>
</organism>
<dbReference type="Pfam" id="PF05226">
    <property type="entry name" value="CHASE2"/>
    <property type="match status" value="1"/>
</dbReference>
<dbReference type="CDD" id="cd07302">
    <property type="entry name" value="CHD"/>
    <property type="match status" value="1"/>
</dbReference>